<dbReference type="PANTHER" id="PTHR43582">
    <property type="entry name" value="LINEARMYCIN RESISTANCE ATP-BINDING PROTEIN LNRL"/>
    <property type="match status" value="1"/>
</dbReference>
<reference evidence="4 5" key="1">
    <citation type="submission" date="2015-10" db="EMBL/GenBank/DDBJ databases">
        <title>Metagenome-Assembled Genomes uncover a global brackish microbiome.</title>
        <authorList>
            <person name="Hugerth L.W."/>
            <person name="Larsson J."/>
            <person name="Alneberg J."/>
            <person name="Lindh M.V."/>
            <person name="Legrand C."/>
            <person name="Pinhassi J."/>
            <person name="Andersson A.F."/>
        </authorList>
    </citation>
    <scope>NUCLEOTIDE SEQUENCE [LARGE SCALE GENOMIC DNA]</scope>
    <source>
        <strain evidence="4">BACL18 MAG-120507-bin52</strain>
    </source>
</reference>
<feature type="domain" description="ABC transporter" evidence="3">
    <location>
        <begin position="8"/>
        <end position="238"/>
    </location>
</feature>
<name>A0A0R2RJP8_9BACT</name>
<evidence type="ECO:0000313" key="4">
    <source>
        <dbReference type="EMBL" id="KRO62975.1"/>
    </source>
</evidence>
<dbReference type="SMART" id="SM00382">
    <property type="entry name" value="AAA"/>
    <property type="match status" value="1"/>
</dbReference>
<protein>
    <recommendedName>
        <fullName evidence="3">ABC transporter domain-containing protein</fullName>
    </recommendedName>
</protein>
<dbReference type="AlphaFoldDB" id="A0A0R2RJP8"/>
<proteinExistence type="predicted"/>
<evidence type="ECO:0000259" key="3">
    <source>
        <dbReference type="PROSITE" id="PS50893"/>
    </source>
</evidence>
<dbReference type="SUPFAM" id="SSF52540">
    <property type="entry name" value="P-loop containing nucleoside triphosphate hydrolases"/>
    <property type="match status" value="1"/>
</dbReference>
<keyword evidence="1" id="KW-0547">Nucleotide-binding</keyword>
<dbReference type="InterPro" id="IPR027417">
    <property type="entry name" value="P-loop_NTPase"/>
</dbReference>
<gene>
    <name evidence="4" type="ORF">ABR82_05125</name>
</gene>
<dbReference type="GO" id="GO:0016887">
    <property type="term" value="F:ATP hydrolysis activity"/>
    <property type="evidence" value="ECO:0007669"/>
    <property type="project" value="InterPro"/>
</dbReference>
<keyword evidence="2" id="KW-0067">ATP-binding</keyword>
<sequence>MADNLYAVKVTGVGYSYGKKRVLDNIDLKLEEGGMFCVLGPNGSGKTTLFKIISTIFALQDGEISVGGRSLRRFPTPVRKKLGVLFQNPAVDMKLTVRENLRHHGNLYGIDPHDLETRINKNLEALGVENRGGEMVESLSGGLRRRVEIAKVLLTRPSILLMDEPTTGLDPAIRSELWSIISGIRNTRKLSVLFTTHLLEEAEPADEILLLDQGHSVASGRVAELRSSLGKEYVRLGTYSPKKLAGKIRKEGEIEVTIEPASVKVVPSRGLAAPLAIRLWREYSHEVTSVTLCRPTLEDLFLQKTGRLWSSTPGEI</sequence>
<dbReference type="GO" id="GO:0005524">
    <property type="term" value="F:ATP binding"/>
    <property type="evidence" value="ECO:0007669"/>
    <property type="project" value="UniProtKB-KW"/>
</dbReference>
<comment type="caution">
    <text evidence="4">The sequence shown here is derived from an EMBL/GenBank/DDBJ whole genome shotgun (WGS) entry which is preliminary data.</text>
</comment>
<dbReference type="EMBL" id="LIBO01000017">
    <property type="protein sequence ID" value="KRO62975.1"/>
    <property type="molecule type" value="Genomic_DNA"/>
</dbReference>
<dbReference type="Proteomes" id="UP000051269">
    <property type="component" value="Unassembled WGS sequence"/>
</dbReference>
<dbReference type="PANTHER" id="PTHR43582:SF5">
    <property type="entry name" value="ABC TRANSPORTER"/>
    <property type="match status" value="1"/>
</dbReference>
<dbReference type="Pfam" id="PF00005">
    <property type="entry name" value="ABC_tran"/>
    <property type="match status" value="1"/>
</dbReference>
<dbReference type="InterPro" id="IPR003593">
    <property type="entry name" value="AAA+_ATPase"/>
</dbReference>
<evidence type="ECO:0000256" key="1">
    <source>
        <dbReference type="ARBA" id="ARBA00022741"/>
    </source>
</evidence>
<dbReference type="InterPro" id="IPR003439">
    <property type="entry name" value="ABC_transporter-like_ATP-bd"/>
</dbReference>
<evidence type="ECO:0000256" key="2">
    <source>
        <dbReference type="ARBA" id="ARBA00022840"/>
    </source>
</evidence>
<evidence type="ECO:0000313" key="5">
    <source>
        <dbReference type="Proteomes" id="UP000051269"/>
    </source>
</evidence>
<dbReference type="PROSITE" id="PS50893">
    <property type="entry name" value="ABC_TRANSPORTER_2"/>
    <property type="match status" value="1"/>
</dbReference>
<accession>A0A0R2RJP8</accession>
<dbReference type="Gene3D" id="3.40.50.300">
    <property type="entry name" value="P-loop containing nucleotide triphosphate hydrolases"/>
    <property type="match status" value="1"/>
</dbReference>
<organism evidence="4 5">
    <name type="scientific">Verrucomicrobia subdivision 6 bacterium BACL9 MAG-120507-bin52</name>
    <dbReference type="NCBI Taxonomy" id="1655590"/>
    <lineage>
        <taxon>Bacteria</taxon>
        <taxon>Pseudomonadati</taxon>
        <taxon>Verrucomicrobiota</taxon>
        <taxon>Verrucomicrobiia</taxon>
        <taxon>Verrucomicrobiales</taxon>
        <taxon>Verrucomicrobia subdivision 6</taxon>
    </lineage>
</organism>